<evidence type="ECO:0000256" key="1">
    <source>
        <dbReference type="SAM" id="SignalP"/>
    </source>
</evidence>
<accession>A0ABW3K8F2</accession>
<organism evidence="4 5">
    <name type="scientific">Ohtaekwangia kribbensis</name>
    <dbReference type="NCBI Taxonomy" id="688913"/>
    <lineage>
        <taxon>Bacteria</taxon>
        <taxon>Pseudomonadati</taxon>
        <taxon>Bacteroidota</taxon>
        <taxon>Cytophagia</taxon>
        <taxon>Cytophagales</taxon>
        <taxon>Fulvivirgaceae</taxon>
        <taxon>Ohtaekwangia</taxon>
    </lineage>
</organism>
<dbReference type="RefSeq" id="WP_377581663.1">
    <property type="nucleotide sequence ID" value="NZ_JBHTKA010000007.1"/>
</dbReference>
<feature type="chain" id="PRO_5047305087" evidence="1">
    <location>
        <begin position="25"/>
        <end position="723"/>
    </location>
</feature>
<dbReference type="SUPFAM" id="SSF51126">
    <property type="entry name" value="Pectin lyase-like"/>
    <property type="match status" value="1"/>
</dbReference>
<dbReference type="InterPro" id="IPR059226">
    <property type="entry name" value="Choice_anch_Q_dom"/>
</dbReference>
<keyword evidence="1" id="KW-0732">Signal</keyword>
<dbReference type="Pfam" id="PF11721">
    <property type="entry name" value="Malectin"/>
    <property type="match status" value="1"/>
</dbReference>
<evidence type="ECO:0000313" key="4">
    <source>
        <dbReference type="EMBL" id="MFD1001608.1"/>
    </source>
</evidence>
<feature type="domain" description="Malectin" evidence="2">
    <location>
        <begin position="467"/>
        <end position="618"/>
    </location>
</feature>
<dbReference type="Proteomes" id="UP001597112">
    <property type="component" value="Unassembled WGS sequence"/>
</dbReference>
<keyword evidence="5" id="KW-1185">Reference proteome</keyword>
<evidence type="ECO:0000259" key="3">
    <source>
        <dbReference type="Pfam" id="PF18962"/>
    </source>
</evidence>
<name>A0ABW3K8F2_9BACT</name>
<dbReference type="EMBL" id="JBHTKA010000007">
    <property type="protein sequence ID" value="MFD1001608.1"/>
    <property type="molecule type" value="Genomic_DNA"/>
</dbReference>
<evidence type="ECO:0000259" key="2">
    <source>
        <dbReference type="Pfam" id="PF11721"/>
    </source>
</evidence>
<dbReference type="InterPro" id="IPR026444">
    <property type="entry name" value="Secre_tail"/>
</dbReference>
<dbReference type="SMART" id="SM00710">
    <property type="entry name" value="PbH1"/>
    <property type="match status" value="7"/>
</dbReference>
<gene>
    <name evidence="4" type="ORF">ACFQ21_19920</name>
</gene>
<feature type="signal peptide" evidence="1">
    <location>
        <begin position="1"/>
        <end position="24"/>
    </location>
</feature>
<sequence length="723" mass="78135">MTRTLCLNLFLLVMVLFTARQADAQCDCDFHLSDLLIPGKNIVEGRNVPPGSVVCLDAATPRNGNLLFKRFNGTSAAPIIIMNCGGKYTVNSGTLSFSIKFFGSSHFRLTGTGDASLTYGIEVNGGSQGISVDSLSTNFEIDHLDVHGQNFAGIMAKTDPDCNPATWRENFTMHDIRIHDNYIHSTNQGEGLYIGNSFYAGGVNRTCGDTVIRVYPHAIVGAKIYNNIVFDTGADGIQVGSATQGCEIYDNRIERHGQRPFDNRNDQGNGIQLGEGTGGLCYNNFILNIPPANAVDRTGYSIICLGRGDNVIFNNIMINPSNGGMFVDERGGAATITGPGSGYKIINNTIINPKNNGLLLYSELVEMNVVKNNIIVNPQLKYISYSNGVNIDSAGNYETRNINTVQFADATNQDYHLTSSSPAIGYGVNVSSYGVTFDFDHVARPVGTGWDAGAFESPETPSEPWAIYINAGGDVVNNQWERDKQTTPHPYFDTTYPSLTTGSASSFSGVNNTDAPNAVLGSYRYTSGNGTTIQYNIPVPESNETYKVSLYFARKGGDTFTSGQRRFNIYAEGNLITTYDVYDSTLSGADSHSFTTHVADNTLQLKLVAVSGAHAHINAIAVSNMVTAAAAAANVEPTQAKSLGVSLYPNPVSNYLGIAVDPNNSYTISISDARNRVYSTLTVSGEERKQLDISTLPDNQIYFVHVLSGDGKKETYKVVKSQR</sequence>
<evidence type="ECO:0000313" key="5">
    <source>
        <dbReference type="Proteomes" id="UP001597112"/>
    </source>
</evidence>
<protein>
    <submittedName>
        <fullName evidence="4">Malectin domain-containing carbohydrate-binding protein</fullName>
    </submittedName>
</protein>
<reference evidence="5" key="1">
    <citation type="journal article" date="2019" name="Int. J. Syst. Evol. Microbiol.">
        <title>The Global Catalogue of Microorganisms (GCM) 10K type strain sequencing project: providing services to taxonomists for standard genome sequencing and annotation.</title>
        <authorList>
            <consortium name="The Broad Institute Genomics Platform"/>
            <consortium name="The Broad Institute Genome Sequencing Center for Infectious Disease"/>
            <person name="Wu L."/>
            <person name="Ma J."/>
        </authorList>
    </citation>
    <scope>NUCLEOTIDE SEQUENCE [LARGE SCALE GENOMIC DNA]</scope>
    <source>
        <strain evidence="5">CCUG 58938</strain>
    </source>
</reference>
<dbReference type="Gene3D" id="2.160.20.10">
    <property type="entry name" value="Single-stranded right-handed beta-helix, Pectin lyase-like"/>
    <property type="match status" value="1"/>
</dbReference>
<dbReference type="InterPro" id="IPR021720">
    <property type="entry name" value="Malectin_dom"/>
</dbReference>
<comment type="caution">
    <text evidence="4">The sequence shown here is derived from an EMBL/GenBank/DDBJ whole genome shotgun (WGS) entry which is preliminary data.</text>
</comment>
<dbReference type="Pfam" id="PF18962">
    <property type="entry name" value="Por_Secre_tail"/>
    <property type="match status" value="1"/>
</dbReference>
<dbReference type="InterPro" id="IPR006626">
    <property type="entry name" value="PbH1"/>
</dbReference>
<dbReference type="InterPro" id="IPR011050">
    <property type="entry name" value="Pectin_lyase_fold/virulence"/>
</dbReference>
<feature type="domain" description="Secretion system C-terminal sorting" evidence="3">
    <location>
        <begin position="647"/>
        <end position="717"/>
    </location>
</feature>
<proteinExistence type="predicted"/>
<dbReference type="InterPro" id="IPR012334">
    <property type="entry name" value="Pectin_lyas_fold"/>
</dbReference>
<dbReference type="NCBIfam" id="NF041518">
    <property type="entry name" value="choice_anch_Q"/>
    <property type="match status" value="1"/>
</dbReference>